<feature type="region of interest" description="Disordered" evidence="1">
    <location>
        <begin position="1"/>
        <end position="123"/>
    </location>
</feature>
<organism evidence="2 3">
    <name type="scientific">Prorocentrum cordatum</name>
    <dbReference type="NCBI Taxonomy" id="2364126"/>
    <lineage>
        <taxon>Eukaryota</taxon>
        <taxon>Sar</taxon>
        <taxon>Alveolata</taxon>
        <taxon>Dinophyceae</taxon>
        <taxon>Prorocentrales</taxon>
        <taxon>Prorocentraceae</taxon>
        <taxon>Prorocentrum</taxon>
    </lineage>
</organism>
<evidence type="ECO:0000256" key="1">
    <source>
        <dbReference type="SAM" id="MobiDB-lite"/>
    </source>
</evidence>
<feature type="compositionally biased region" description="Acidic residues" evidence="1">
    <location>
        <begin position="77"/>
        <end position="90"/>
    </location>
</feature>
<feature type="compositionally biased region" description="Basic and acidic residues" evidence="1">
    <location>
        <begin position="16"/>
        <end position="25"/>
    </location>
</feature>
<name>A0ABN9UPX1_9DINO</name>
<evidence type="ECO:0008006" key="4">
    <source>
        <dbReference type="Google" id="ProtNLM"/>
    </source>
</evidence>
<sequence length="386" mass="40232">MSAIAAGQDAAQARTAQEELMERARPARQGHGGPKDLTSKEHDITTCATRENSYSEGEDKGPGSEQALSTERLEDYPFYDDDDDEGEDEGGLSFATRAPKLRDSPASPRPPTAPRPSLGSRLHASGDCRPCAWYWKPGSCTNGSGCGHCHECPEGEIAERRKARAKDIRRSSVRQSLSEMPPRKALAASARAPTAALWVPPAGFPAAALPAASVVAPVPFPMSRLPLALARVQSLTMPGRPAAEALSPMMAPALSLPVPSSLPGGELPCPPPGLELEPMTVGRTGTAASATLVAVERTASAPAGPVVCHPSVGSSLHAAGMCKPCAWYWKPGGCQNAQECRHCHLCPPGEIAARKRRAAAGAAARRDPNAWRAAGWASAPGGAMAA</sequence>
<dbReference type="EMBL" id="CAUYUJ010016102">
    <property type="protein sequence ID" value="CAK0861867.1"/>
    <property type="molecule type" value="Genomic_DNA"/>
</dbReference>
<keyword evidence="3" id="KW-1185">Reference proteome</keyword>
<feature type="compositionally biased region" description="Polar residues" evidence="1">
    <location>
        <begin position="46"/>
        <end position="55"/>
    </location>
</feature>
<feature type="compositionally biased region" description="Basic and acidic residues" evidence="1">
    <location>
        <begin position="33"/>
        <end position="44"/>
    </location>
</feature>
<proteinExistence type="predicted"/>
<accession>A0ABN9UPX1</accession>
<dbReference type="Proteomes" id="UP001189429">
    <property type="component" value="Unassembled WGS sequence"/>
</dbReference>
<protein>
    <recommendedName>
        <fullName evidence="4">C3H1-type domain-containing protein</fullName>
    </recommendedName>
</protein>
<reference evidence="2" key="1">
    <citation type="submission" date="2023-10" db="EMBL/GenBank/DDBJ databases">
        <authorList>
            <person name="Chen Y."/>
            <person name="Shah S."/>
            <person name="Dougan E. K."/>
            <person name="Thang M."/>
            <person name="Chan C."/>
        </authorList>
    </citation>
    <scope>NUCLEOTIDE SEQUENCE [LARGE SCALE GENOMIC DNA]</scope>
</reference>
<feature type="compositionally biased region" description="Low complexity" evidence="1">
    <location>
        <begin position="1"/>
        <end position="15"/>
    </location>
</feature>
<gene>
    <name evidence="2" type="ORF">PCOR1329_LOCUS50421</name>
</gene>
<comment type="caution">
    <text evidence="2">The sequence shown here is derived from an EMBL/GenBank/DDBJ whole genome shotgun (WGS) entry which is preliminary data.</text>
</comment>
<evidence type="ECO:0000313" key="3">
    <source>
        <dbReference type="Proteomes" id="UP001189429"/>
    </source>
</evidence>
<evidence type="ECO:0000313" key="2">
    <source>
        <dbReference type="EMBL" id="CAK0861867.1"/>
    </source>
</evidence>